<dbReference type="Gene3D" id="3.10.580.10">
    <property type="entry name" value="CBS-domain"/>
    <property type="match status" value="1"/>
</dbReference>
<comment type="caution">
    <text evidence="16">The sequence shown here is derived from an EMBL/GenBank/DDBJ whole genome shotgun (WGS) entry which is preliminary data.</text>
</comment>
<evidence type="ECO:0000256" key="8">
    <source>
        <dbReference type="ARBA" id="ARBA00023167"/>
    </source>
</evidence>
<organism evidence="16 17">
    <name type="scientific">Methanococcoides alaskense</name>
    <dbReference type="NCBI Taxonomy" id="325778"/>
    <lineage>
        <taxon>Archaea</taxon>
        <taxon>Methanobacteriati</taxon>
        <taxon>Methanobacteriota</taxon>
        <taxon>Stenosarchaea group</taxon>
        <taxon>Methanomicrobia</taxon>
        <taxon>Methanosarcinales</taxon>
        <taxon>Methanosarcinaceae</taxon>
        <taxon>Methanococcoides</taxon>
    </lineage>
</organism>
<comment type="catalytic activity">
    <reaction evidence="13">
        <text>tungstate(in) + ATP + H2O = tungstate(out) + ADP + phosphate + H(+)</text>
        <dbReference type="Rhea" id="RHEA:35027"/>
        <dbReference type="ChEBI" id="CHEBI:15377"/>
        <dbReference type="ChEBI" id="CHEBI:15378"/>
        <dbReference type="ChEBI" id="CHEBI:30616"/>
        <dbReference type="ChEBI" id="CHEBI:43474"/>
        <dbReference type="ChEBI" id="CHEBI:46502"/>
        <dbReference type="ChEBI" id="CHEBI:456216"/>
        <dbReference type="EC" id="7.3.2.6"/>
    </reaction>
</comment>
<dbReference type="AlphaFoldDB" id="A0AA90U0N6"/>
<evidence type="ECO:0000256" key="2">
    <source>
        <dbReference type="ARBA" id="ARBA00022448"/>
    </source>
</evidence>
<evidence type="ECO:0000256" key="5">
    <source>
        <dbReference type="ARBA" id="ARBA00022737"/>
    </source>
</evidence>
<dbReference type="Pfam" id="PF00571">
    <property type="entry name" value="CBS"/>
    <property type="match status" value="1"/>
</dbReference>
<evidence type="ECO:0000313" key="17">
    <source>
        <dbReference type="Proteomes" id="UP001185015"/>
    </source>
</evidence>
<protein>
    <recommendedName>
        <fullName evidence="12">Molybdate/tungstate import ATP-binding protein WtpC</fullName>
        <ecNumber evidence="11">7.3.2.6</ecNumber>
    </recommendedName>
</protein>
<dbReference type="EMBL" id="JAVDQI010000011">
    <property type="protein sequence ID" value="MDR6223711.1"/>
    <property type="molecule type" value="Genomic_DNA"/>
</dbReference>
<dbReference type="GO" id="GO:0005886">
    <property type="term" value="C:plasma membrane"/>
    <property type="evidence" value="ECO:0007669"/>
    <property type="project" value="UniProtKB-SubCell"/>
</dbReference>
<dbReference type="InterPro" id="IPR003593">
    <property type="entry name" value="AAA+_ATPase"/>
</dbReference>
<dbReference type="SUPFAM" id="SSF54631">
    <property type="entry name" value="CBS-domain pair"/>
    <property type="match status" value="1"/>
</dbReference>
<dbReference type="NCBIfam" id="TIGR01186">
    <property type="entry name" value="proV"/>
    <property type="match status" value="1"/>
</dbReference>
<dbReference type="Proteomes" id="UP001185015">
    <property type="component" value="Unassembled WGS sequence"/>
</dbReference>
<keyword evidence="2" id="KW-0813">Transport</keyword>
<dbReference type="FunFam" id="3.40.50.300:FF:000425">
    <property type="entry name" value="Probable ABC transporter, ATP-binding subunit"/>
    <property type="match status" value="1"/>
</dbReference>
<dbReference type="GO" id="GO:0009086">
    <property type="term" value="P:methionine biosynthetic process"/>
    <property type="evidence" value="ECO:0007669"/>
    <property type="project" value="UniProtKB-KW"/>
</dbReference>
<keyword evidence="17" id="KW-1185">Reference proteome</keyword>
<dbReference type="GO" id="GO:0031460">
    <property type="term" value="P:glycine betaine transport"/>
    <property type="evidence" value="ECO:0007669"/>
    <property type="project" value="InterPro"/>
</dbReference>
<dbReference type="SUPFAM" id="SSF52540">
    <property type="entry name" value="P-loop containing nucleoside triphosphate hydrolases"/>
    <property type="match status" value="1"/>
</dbReference>
<name>A0AA90U0N6_9EURY</name>
<evidence type="ECO:0000259" key="15">
    <source>
        <dbReference type="PROSITE" id="PS50893"/>
    </source>
</evidence>
<evidence type="ECO:0000256" key="11">
    <source>
        <dbReference type="ARBA" id="ARBA00039025"/>
    </source>
</evidence>
<dbReference type="EC" id="7.3.2.6" evidence="11"/>
<keyword evidence="4" id="KW-0028">Amino-acid biosynthesis</keyword>
<comment type="subunit">
    <text evidence="10">The complex is composed of two ATP-binding proteins (WtpC), two transmembrane proteins (WtpB) and a solute-binding protein (WtpA).</text>
</comment>
<dbReference type="GO" id="GO:0005524">
    <property type="term" value="F:ATP binding"/>
    <property type="evidence" value="ECO:0007669"/>
    <property type="project" value="UniProtKB-KW"/>
</dbReference>
<keyword evidence="5" id="KW-0677">Repeat</keyword>
<dbReference type="InterPro" id="IPR027417">
    <property type="entry name" value="P-loop_NTPase"/>
</dbReference>
<keyword evidence="8" id="KW-0486">Methionine biosynthesis</keyword>
<dbReference type="GO" id="GO:0016887">
    <property type="term" value="F:ATP hydrolysis activity"/>
    <property type="evidence" value="ECO:0007669"/>
    <property type="project" value="InterPro"/>
</dbReference>
<keyword evidence="3" id="KW-0500">Molybdenum</keyword>
<accession>A0AA90U0N6</accession>
<dbReference type="PROSITE" id="PS50893">
    <property type="entry name" value="ABC_TRANSPORTER_2"/>
    <property type="match status" value="1"/>
</dbReference>
<evidence type="ECO:0000256" key="10">
    <source>
        <dbReference type="ARBA" id="ARBA00038781"/>
    </source>
</evidence>
<evidence type="ECO:0000256" key="12">
    <source>
        <dbReference type="ARBA" id="ARBA00041133"/>
    </source>
</evidence>
<dbReference type="SMART" id="SM00382">
    <property type="entry name" value="AAA"/>
    <property type="match status" value="1"/>
</dbReference>
<keyword evidence="6" id="KW-0547">Nucleotide-binding</keyword>
<dbReference type="PANTHER" id="PTHR43117">
    <property type="entry name" value="OSMOPROTECTANT IMPORT ATP-BINDING PROTEIN OSMV"/>
    <property type="match status" value="1"/>
</dbReference>
<evidence type="ECO:0000256" key="14">
    <source>
        <dbReference type="ARBA" id="ARBA00057369"/>
    </source>
</evidence>
<evidence type="ECO:0000256" key="6">
    <source>
        <dbReference type="ARBA" id="ARBA00022741"/>
    </source>
</evidence>
<feature type="domain" description="ABC transporter" evidence="15">
    <location>
        <begin position="13"/>
        <end position="247"/>
    </location>
</feature>
<proteinExistence type="inferred from homology"/>
<evidence type="ECO:0000313" key="16">
    <source>
        <dbReference type="EMBL" id="MDR6223711.1"/>
    </source>
</evidence>
<keyword evidence="7 16" id="KW-0067">ATP-binding</keyword>
<evidence type="ECO:0000256" key="1">
    <source>
        <dbReference type="ARBA" id="ARBA00004236"/>
    </source>
</evidence>
<gene>
    <name evidence="16" type="ORF">J2750_002187</name>
</gene>
<comment type="subcellular location">
    <subcellularLocation>
        <location evidence="1">Cell membrane</location>
    </subcellularLocation>
</comment>
<evidence type="ECO:0000256" key="4">
    <source>
        <dbReference type="ARBA" id="ARBA00022605"/>
    </source>
</evidence>
<dbReference type="InterPro" id="IPR005892">
    <property type="entry name" value="Gly-betaine_transp_ATP-bd"/>
</dbReference>
<comment type="function">
    <text evidence="14">Part of the ABC transporter complex WtpABC involved in molybdate/tungstate import. Responsible for energy coupling to the transport system.</text>
</comment>
<dbReference type="InterPro" id="IPR017871">
    <property type="entry name" value="ABC_transporter-like_CS"/>
</dbReference>
<comment type="similarity">
    <text evidence="9">Belongs to the ABC transporter superfamily. Sulfate/tungstate importer (TC 3.A.1.6) family.</text>
</comment>
<reference evidence="16 17" key="1">
    <citation type="submission" date="2023-07" db="EMBL/GenBank/DDBJ databases">
        <title>Genomic Encyclopedia of Type Strains, Phase IV (KMG-IV): sequencing the most valuable type-strain genomes for metagenomic binning, comparative biology and taxonomic classification.</title>
        <authorList>
            <person name="Goeker M."/>
        </authorList>
    </citation>
    <scope>NUCLEOTIDE SEQUENCE [LARGE SCALE GENOMIC DNA]</scope>
    <source>
        <strain evidence="16 17">DSM 17273</strain>
    </source>
</reference>
<dbReference type="InterPro" id="IPR000644">
    <property type="entry name" value="CBS_dom"/>
</dbReference>
<sequence>MPSKRLFDRIDSIQLRGVTKKYDDRFAINDVSIDIEGGELVIFIGPSGSGKTTTLRMINRLIEPDSGTILINDQNVMELEPVALRRNIGYVIQSIGLFPHMTIAENIGLVAKLEGWNEKKIKDRVKYLLDFVSLPSEMFMDRYPHQLSGGQQQRVGLARALLMDPPLLLMDEPFGALDPILRKQLQEEFYQIREKLGKTIIFVTHDIEEAFKLGDRIAIMDDAKLVQIGTAEELIFHPVNEMVASIVDSGKKFKHLDTLKIKDLISPLECMYVHDGSLDIESAISSMIEKNIEIAVVSNGSGPLGIVKLIDLLRMEDKDSKIADHVVEIPSFSRNELLSSSLKIMQKNGHSMAFVMTDEKLSGFLFPNDAFSQVIG</sequence>
<dbReference type="PANTHER" id="PTHR43117:SF4">
    <property type="entry name" value="OSMOPROTECTANT IMPORT ATP-BINDING PROTEIN OSMV"/>
    <property type="match status" value="1"/>
</dbReference>
<evidence type="ECO:0000256" key="3">
    <source>
        <dbReference type="ARBA" id="ARBA00022505"/>
    </source>
</evidence>
<dbReference type="InterPro" id="IPR046342">
    <property type="entry name" value="CBS_dom_sf"/>
</dbReference>
<evidence type="ECO:0000256" key="9">
    <source>
        <dbReference type="ARBA" id="ARBA00038307"/>
    </source>
</evidence>
<dbReference type="PROSITE" id="PS00211">
    <property type="entry name" value="ABC_TRANSPORTER_1"/>
    <property type="match status" value="1"/>
</dbReference>
<dbReference type="Gene3D" id="3.40.50.300">
    <property type="entry name" value="P-loop containing nucleotide triphosphate hydrolases"/>
    <property type="match status" value="1"/>
</dbReference>
<dbReference type="InterPro" id="IPR003439">
    <property type="entry name" value="ABC_transporter-like_ATP-bd"/>
</dbReference>
<dbReference type="RefSeq" id="WP_270095465.1">
    <property type="nucleotide sequence ID" value="NZ_JAQFFK010000001.1"/>
</dbReference>
<dbReference type="GO" id="GO:1901238">
    <property type="term" value="F:ABC-type tungstate transporter activity"/>
    <property type="evidence" value="ECO:0007669"/>
    <property type="project" value="UniProtKB-EC"/>
</dbReference>
<evidence type="ECO:0000256" key="7">
    <source>
        <dbReference type="ARBA" id="ARBA00022840"/>
    </source>
</evidence>
<evidence type="ECO:0000256" key="13">
    <source>
        <dbReference type="ARBA" id="ARBA00047936"/>
    </source>
</evidence>
<dbReference type="Pfam" id="PF00005">
    <property type="entry name" value="ABC_tran"/>
    <property type="match status" value="1"/>
</dbReference>